<accession>A0A0U5BI82</accession>
<keyword evidence="2" id="KW-1185">Reference proteome</keyword>
<protein>
    <submittedName>
        <fullName evidence="1">Uncharacterized protein</fullName>
    </submittedName>
</protein>
<sequence length="117" mass="13345">MTRLYSESVSIPREYIDVKTGIEHPVSPKVQEQIDYHSRNRTLTHLILSALHEYLEPKLSKGSYDEIMQELLEIKKIMNQGISINSFPNTYRTPNPSSPVTSLDPKDIEELLDAFGG</sequence>
<evidence type="ECO:0000313" key="2">
    <source>
        <dbReference type="Proteomes" id="UP000217696"/>
    </source>
</evidence>
<evidence type="ECO:0000313" key="1">
    <source>
        <dbReference type="EMBL" id="BAU27854.1"/>
    </source>
</evidence>
<organism evidence="1 2">
    <name type="scientific">Aneurinibacillus soli</name>
    <dbReference type="NCBI Taxonomy" id="1500254"/>
    <lineage>
        <taxon>Bacteria</taxon>
        <taxon>Bacillati</taxon>
        <taxon>Bacillota</taxon>
        <taxon>Bacilli</taxon>
        <taxon>Bacillales</taxon>
        <taxon>Paenibacillaceae</taxon>
        <taxon>Aneurinibacillus group</taxon>
        <taxon>Aneurinibacillus</taxon>
    </lineage>
</organism>
<name>A0A0U5BI82_9BACL</name>
<reference evidence="1 2" key="1">
    <citation type="submission" date="2015-12" db="EMBL/GenBank/DDBJ databases">
        <title>Genome sequence of Aneurinibacillus soli.</title>
        <authorList>
            <person name="Lee J.S."/>
            <person name="Lee K.C."/>
            <person name="Kim K.K."/>
            <person name="Lee B.W."/>
        </authorList>
    </citation>
    <scope>NUCLEOTIDE SEQUENCE [LARGE SCALE GENOMIC DNA]</scope>
    <source>
        <strain evidence="1 2">CB4</strain>
    </source>
</reference>
<dbReference type="AlphaFoldDB" id="A0A0U5BI82"/>
<dbReference type="OrthoDB" id="2454482at2"/>
<dbReference type="KEGG" id="asoc:CB4_02028"/>
<gene>
    <name evidence="1" type="ORF">CB4_02028</name>
</gene>
<proteinExistence type="predicted"/>
<dbReference type="RefSeq" id="WP_096465518.1">
    <property type="nucleotide sequence ID" value="NZ_AP017312.1"/>
</dbReference>
<dbReference type="EMBL" id="AP017312">
    <property type="protein sequence ID" value="BAU27854.1"/>
    <property type="molecule type" value="Genomic_DNA"/>
</dbReference>
<dbReference type="Proteomes" id="UP000217696">
    <property type="component" value="Chromosome"/>
</dbReference>